<organism evidence="3 4">
    <name type="scientific">Caenimonas koreensis DSM 17982</name>
    <dbReference type="NCBI Taxonomy" id="1121255"/>
    <lineage>
        <taxon>Bacteria</taxon>
        <taxon>Pseudomonadati</taxon>
        <taxon>Pseudomonadota</taxon>
        <taxon>Betaproteobacteria</taxon>
        <taxon>Burkholderiales</taxon>
        <taxon>Comamonadaceae</taxon>
        <taxon>Caenimonas</taxon>
    </lineage>
</organism>
<dbReference type="OrthoDB" id="9797568at2"/>
<evidence type="ECO:0000256" key="1">
    <source>
        <dbReference type="ARBA" id="ARBA00008591"/>
    </source>
</evidence>
<dbReference type="RefSeq" id="WP_153583911.1">
    <property type="nucleotide sequence ID" value="NZ_WJBU01000004.1"/>
</dbReference>
<dbReference type="Pfam" id="PF01865">
    <property type="entry name" value="PhoU_div"/>
    <property type="match status" value="1"/>
</dbReference>
<name>A0A844AZT2_9BURK</name>
<dbReference type="PANTHER" id="PTHR37298:SF1">
    <property type="entry name" value="UPF0111 PROTEIN YKAA"/>
    <property type="match status" value="1"/>
</dbReference>
<proteinExistence type="inferred from homology"/>
<dbReference type="Gene3D" id="1.20.58.220">
    <property type="entry name" value="Phosphate transport system protein phou homolog 2, domain 2"/>
    <property type="match status" value="1"/>
</dbReference>
<evidence type="ECO:0000313" key="4">
    <source>
        <dbReference type="Proteomes" id="UP000487350"/>
    </source>
</evidence>
<evidence type="ECO:0000256" key="2">
    <source>
        <dbReference type="SAM" id="Coils"/>
    </source>
</evidence>
<dbReference type="InterPro" id="IPR018445">
    <property type="entry name" value="Put_Phosphate_transp_reg"/>
</dbReference>
<gene>
    <name evidence="3" type="ORF">GHT07_04695</name>
</gene>
<dbReference type="InterPro" id="IPR052912">
    <property type="entry name" value="UPF0111_domain"/>
</dbReference>
<evidence type="ECO:0000313" key="3">
    <source>
        <dbReference type="EMBL" id="MRD46562.1"/>
    </source>
</evidence>
<keyword evidence="2" id="KW-0175">Coiled coil</keyword>
<accession>A0A844AZT2</accession>
<dbReference type="Proteomes" id="UP000487350">
    <property type="component" value="Unassembled WGS sequence"/>
</dbReference>
<dbReference type="EMBL" id="WJBU01000004">
    <property type="protein sequence ID" value="MRD46562.1"/>
    <property type="molecule type" value="Genomic_DNA"/>
</dbReference>
<comment type="caution">
    <text evidence="3">The sequence shown here is derived from an EMBL/GenBank/DDBJ whole genome shotgun (WGS) entry which is preliminary data.</text>
</comment>
<feature type="coiled-coil region" evidence="2">
    <location>
        <begin position="43"/>
        <end position="70"/>
    </location>
</feature>
<keyword evidence="4" id="KW-1185">Reference proteome</keyword>
<dbReference type="SUPFAM" id="SSF109755">
    <property type="entry name" value="PhoU-like"/>
    <property type="match status" value="1"/>
</dbReference>
<comment type="similarity">
    <text evidence="1">Belongs to the UPF0111 family.</text>
</comment>
<sequence>MFGKLLPREGNFFEMFNQHADKIVEAARAFSQLVANYSDPHLREQYNRDVDNAERAADRVTHEVNRLLHKTFITPIDREQIHKLINTMDDVADLIQDSAETMALYDVRMVNEEIMRLTDLSVRCCDRLKEAVYMIGKLTDPATAEAALKTCEEIDKLESDADRVMRSAMSKLFREEPDVREVIKLKAIYELLETITDKCEDVANVIEGIILENS</sequence>
<dbReference type="AlphaFoldDB" id="A0A844AZT2"/>
<dbReference type="InterPro" id="IPR038078">
    <property type="entry name" value="PhoU-like_sf"/>
</dbReference>
<protein>
    <submittedName>
        <fullName evidence="3">DUF47 family protein</fullName>
    </submittedName>
</protein>
<reference evidence="3 4" key="1">
    <citation type="submission" date="2019-11" db="EMBL/GenBank/DDBJ databases">
        <title>Caenimonas koreensis gen. nov., sp. nov., isolated from activated sludge.</title>
        <authorList>
            <person name="Seung H.R."/>
        </authorList>
    </citation>
    <scope>NUCLEOTIDE SEQUENCE [LARGE SCALE GENOMIC DNA]</scope>
    <source>
        <strain evidence="3 4">EMB320</strain>
    </source>
</reference>
<dbReference type="PANTHER" id="PTHR37298">
    <property type="entry name" value="UPF0111 PROTEIN YKAA"/>
    <property type="match status" value="1"/>
</dbReference>